<organism evidence="1 2">
    <name type="scientific">Dermatophagoides pteronyssinus</name>
    <name type="common">European house dust mite</name>
    <dbReference type="NCBI Taxonomy" id="6956"/>
    <lineage>
        <taxon>Eukaryota</taxon>
        <taxon>Metazoa</taxon>
        <taxon>Ecdysozoa</taxon>
        <taxon>Arthropoda</taxon>
        <taxon>Chelicerata</taxon>
        <taxon>Arachnida</taxon>
        <taxon>Acari</taxon>
        <taxon>Acariformes</taxon>
        <taxon>Sarcoptiformes</taxon>
        <taxon>Astigmata</taxon>
        <taxon>Psoroptidia</taxon>
        <taxon>Analgoidea</taxon>
        <taxon>Pyroglyphidae</taxon>
        <taxon>Dermatophagoidinae</taxon>
        <taxon>Dermatophagoides</taxon>
    </lineage>
</organism>
<proteinExistence type="predicted"/>
<keyword evidence="2" id="KW-1185">Reference proteome</keyword>
<reference evidence="1 2" key="2">
    <citation type="journal article" date="2022" name="Mol. Biol. Evol.">
        <title>Comparative Genomics Reveals Insights into the Divergent Evolution of Astigmatic Mites and Household Pest Adaptations.</title>
        <authorList>
            <person name="Xiong Q."/>
            <person name="Wan A.T."/>
            <person name="Liu X."/>
            <person name="Fung C.S."/>
            <person name="Xiao X."/>
            <person name="Malainual N."/>
            <person name="Hou J."/>
            <person name="Wang L."/>
            <person name="Wang M."/>
            <person name="Yang K.Y."/>
            <person name="Cui Y."/>
            <person name="Leung E.L."/>
            <person name="Nong W."/>
            <person name="Shin S.K."/>
            <person name="Au S.W."/>
            <person name="Jeong K.Y."/>
            <person name="Chew F.T."/>
            <person name="Hui J.H."/>
            <person name="Leung T.F."/>
            <person name="Tungtrongchitr A."/>
            <person name="Zhong N."/>
            <person name="Liu Z."/>
            <person name="Tsui S.K."/>
        </authorList>
    </citation>
    <scope>NUCLEOTIDE SEQUENCE [LARGE SCALE GENOMIC DNA]</scope>
    <source>
        <strain evidence="1">Derp</strain>
    </source>
</reference>
<protein>
    <submittedName>
        <fullName evidence="1">Uncharacterized protein</fullName>
    </submittedName>
</protein>
<dbReference type="Proteomes" id="UP000887458">
    <property type="component" value="Unassembled WGS sequence"/>
</dbReference>
<reference evidence="1 2" key="1">
    <citation type="journal article" date="2018" name="J. Allergy Clin. Immunol.">
        <title>High-quality assembly of Dermatophagoides pteronyssinus genome and transcriptome reveals a wide range of novel allergens.</title>
        <authorList>
            <person name="Liu X.Y."/>
            <person name="Yang K.Y."/>
            <person name="Wang M.Q."/>
            <person name="Kwok J.S."/>
            <person name="Zeng X."/>
            <person name="Yang Z."/>
            <person name="Xiao X.J."/>
            <person name="Lau C.P."/>
            <person name="Li Y."/>
            <person name="Huang Z.M."/>
            <person name="Ba J.G."/>
            <person name="Yim A.K."/>
            <person name="Ouyang C.Y."/>
            <person name="Ngai S.M."/>
            <person name="Chan T.F."/>
            <person name="Leung E.L."/>
            <person name="Liu L."/>
            <person name="Liu Z.G."/>
            <person name="Tsui S.K."/>
        </authorList>
    </citation>
    <scope>NUCLEOTIDE SEQUENCE [LARGE SCALE GENOMIC DNA]</scope>
    <source>
        <strain evidence="1">Derp</strain>
    </source>
</reference>
<evidence type="ECO:0000313" key="2">
    <source>
        <dbReference type="Proteomes" id="UP000887458"/>
    </source>
</evidence>
<dbReference type="EMBL" id="NJHN03000041">
    <property type="protein sequence ID" value="KAH9421369.1"/>
    <property type="molecule type" value="Genomic_DNA"/>
</dbReference>
<comment type="caution">
    <text evidence="1">The sequence shown here is derived from an EMBL/GenBank/DDBJ whole genome shotgun (WGS) entry which is preliminary data.</text>
</comment>
<gene>
    <name evidence="1" type="ORF">DERP_010506</name>
</gene>
<name>A0ABQ8JFH7_DERPT</name>
<accession>A0ABQ8JFH7</accession>
<evidence type="ECO:0000313" key="1">
    <source>
        <dbReference type="EMBL" id="KAH9421369.1"/>
    </source>
</evidence>
<sequence length="70" mass="8095">MHAVQNIINLEIDQYILYFDFNIWSKPDASENRTVESNLKPSHLLFKGKNINKSTCVHSNRIVLLSMTTC</sequence>